<organism evidence="4 5">
    <name type="scientific">Natrarchaeobius chitinivorans</name>
    <dbReference type="NCBI Taxonomy" id="1679083"/>
    <lineage>
        <taxon>Archaea</taxon>
        <taxon>Methanobacteriati</taxon>
        <taxon>Methanobacteriota</taxon>
        <taxon>Stenosarchaea group</taxon>
        <taxon>Halobacteria</taxon>
        <taxon>Halobacteriales</taxon>
        <taxon>Natrialbaceae</taxon>
        <taxon>Natrarchaeobius</taxon>
    </lineage>
</organism>
<sequence>MSSESVQPEVDARTLRAAREHMTVFEEGDALFEVTTQSGSAYTVDLREPACSCPDFQYREEVEECKHIRRVRIEVGQVDIDALEESLSEQADDIQQDAEELIQAADELGETATELEDAVERLREVTGR</sequence>
<feature type="domain" description="SWIM-type" evidence="3">
    <location>
        <begin position="42"/>
        <end position="76"/>
    </location>
</feature>
<name>A0A3N6MTZ0_NATCH</name>
<dbReference type="GO" id="GO:0008270">
    <property type="term" value="F:zinc ion binding"/>
    <property type="evidence" value="ECO:0007669"/>
    <property type="project" value="UniProtKB-KW"/>
</dbReference>
<dbReference type="OrthoDB" id="142306at2157"/>
<evidence type="ECO:0000256" key="1">
    <source>
        <dbReference type="PROSITE-ProRule" id="PRU00325"/>
    </source>
</evidence>
<feature type="coiled-coil region" evidence="2">
    <location>
        <begin position="80"/>
        <end position="125"/>
    </location>
</feature>
<dbReference type="Pfam" id="PF04434">
    <property type="entry name" value="SWIM"/>
    <property type="match status" value="1"/>
</dbReference>
<accession>A0A3N6MTZ0</accession>
<keyword evidence="1" id="KW-0863">Zinc-finger</keyword>
<comment type="caution">
    <text evidence="4">The sequence shown here is derived from an EMBL/GenBank/DDBJ whole genome shotgun (WGS) entry which is preliminary data.</text>
</comment>
<evidence type="ECO:0000313" key="5">
    <source>
        <dbReference type="Proteomes" id="UP000281431"/>
    </source>
</evidence>
<keyword evidence="5" id="KW-1185">Reference proteome</keyword>
<evidence type="ECO:0000259" key="3">
    <source>
        <dbReference type="PROSITE" id="PS50966"/>
    </source>
</evidence>
<keyword evidence="1" id="KW-0862">Zinc</keyword>
<dbReference type="AlphaFoldDB" id="A0A3N6MTZ0"/>
<keyword evidence="1" id="KW-0479">Metal-binding</keyword>
<dbReference type="EMBL" id="REFZ01000016">
    <property type="protein sequence ID" value="RQG98306.1"/>
    <property type="molecule type" value="Genomic_DNA"/>
</dbReference>
<gene>
    <name evidence="4" type="ORF">EA472_18000</name>
</gene>
<dbReference type="InterPro" id="IPR007527">
    <property type="entry name" value="Znf_SWIM"/>
</dbReference>
<evidence type="ECO:0000256" key="2">
    <source>
        <dbReference type="SAM" id="Coils"/>
    </source>
</evidence>
<dbReference type="Proteomes" id="UP000281431">
    <property type="component" value="Unassembled WGS sequence"/>
</dbReference>
<reference evidence="4 5" key="1">
    <citation type="submission" date="2018-10" db="EMBL/GenBank/DDBJ databases">
        <title>Natrarchaeobius chitinivorans gen. nov., sp. nov., and Natrarchaeobius haloalkaliphilus sp. nov., alkaliphilic, chitin-utilizing haloarchaea from hypersaline alkaline lakes.</title>
        <authorList>
            <person name="Sorokin D.Y."/>
            <person name="Elcheninov A.G."/>
            <person name="Kostrikina N.A."/>
            <person name="Bale N.J."/>
            <person name="Sinninghe Damste J.S."/>
            <person name="Khijniak T.V."/>
            <person name="Kublanov I.V."/>
            <person name="Toshchakov S.V."/>
        </authorList>
    </citation>
    <scope>NUCLEOTIDE SEQUENCE [LARGE SCALE GENOMIC DNA]</scope>
    <source>
        <strain evidence="4 5">AArcht7</strain>
    </source>
</reference>
<evidence type="ECO:0000313" key="4">
    <source>
        <dbReference type="EMBL" id="RQG98306.1"/>
    </source>
</evidence>
<proteinExistence type="predicted"/>
<dbReference type="PROSITE" id="PS50966">
    <property type="entry name" value="ZF_SWIM"/>
    <property type="match status" value="1"/>
</dbReference>
<protein>
    <recommendedName>
        <fullName evidence="3">SWIM-type domain-containing protein</fullName>
    </recommendedName>
</protein>
<keyword evidence="2" id="KW-0175">Coiled coil</keyword>